<dbReference type="Pfam" id="PF07456">
    <property type="entry name" value="Hpre_diP_synt_I"/>
    <property type="match status" value="1"/>
</dbReference>
<reference evidence="2 3" key="2">
    <citation type="submission" date="2018-09" db="EMBL/GenBank/DDBJ databases">
        <title>Genome of Sphaerochaeta halotolerans strain 4-11.</title>
        <authorList>
            <person name="Nazina T.N."/>
            <person name="Sokolova D.S."/>
        </authorList>
    </citation>
    <scope>NUCLEOTIDE SEQUENCE [LARGE SCALE GENOMIC DNA]</scope>
    <source>
        <strain evidence="2 3">4-11</strain>
    </source>
</reference>
<protein>
    <submittedName>
        <fullName evidence="2">Heptaprenyl diphosphate synthase</fullName>
    </submittedName>
</protein>
<feature type="transmembrane region" description="Helical" evidence="1">
    <location>
        <begin position="187"/>
        <end position="215"/>
    </location>
</feature>
<feature type="transmembrane region" description="Helical" evidence="1">
    <location>
        <begin position="348"/>
        <end position="370"/>
    </location>
</feature>
<feature type="transmembrane region" description="Helical" evidence="1">
    <location>
        <begin position="96"/>
        <end position="119"/>
    </location>
</feature>
<organism evidence="2 3">
    <name type="scientific">Sphaerochaeta halotolerans</name>
    <dbReference type="NCBI Taxonomy" id="2293840"/>
    <lineage>
        <taxon>Bacteria</taxon>
        <taxon>Pseudomonadati</taxon>
        <taxon>Spirochaetota</taxon>
        <taxon>Spirochaetia</taxon>
        <taxon>Spirochaetales</taxon>
        <taxon>Sphaerochaetaceae</taxon>
        <taxon>Sphaerochaeta</taxon>
    </lineage>
</organism>
<keyword evidence="3" id="KW-1185">Reference proteome</keyword>
<dbReference type="Proteomes" id="UP000264002">
    <property type="component" value="Unassembled WGS sequence"/>
</dbReference>
<evidence type="ECO:0000313" key="3">
    <source>
        <dbReference type="Proteomes" id="UP000264002"/>
    </source>
</evidence>
<evidence type="ECO:0000313" key="2">
    <source>
        <dbReference type="EMBL" id="RFU95029.1"/>
    </source>
</evidence>
<feature type="transmembrane region" description="Helical" evidence="1">
    <location>
        <begin position="40"/>
        <end position="59"/>
    </location>
</feature>
<dbReference type="InterPro" id="IPR010898">
    <property type="entry name" value="Hpre_diP_synth_I"/>
</dbReference>
<keyword evidence="1" id="KW-1133">Transmembrane helix</keyword>
<keyword evidence="1" id="KW-0472">Membrane</keyword>
<feature type="transmembrane region" description="Helical" evidence="1">
    <location>
        <begin position="131"/>
        <end position="153"/>
    </location>
</feature>
<name>A0A372MGX0_9SPIR</name>
<sequence length="371" mass="39386">MSQTERKIAFISATTLLLSSLEYLIPKPLPFLRLGLANLPLLIILDGMAYGPFLMVLLLKAIGQGMVSGTLFSYLFLISLAGTLSSGIAMKGAKHLFGARVSLVGCSLLGAFVSNLCQLQVASWVAYGPSIWIAAPLMLALGMATSFALGLLAEIYLQRGTTGKALTQGTLSLAIPPTAERTPHKHLLFASLLAIVAILLARGLITLAVITALMYLLQWVAGRKIRIIPPVMLIFSLLMLSLFEPNGKVLLSVGSLAFTEGSLTIALTKALRLLSLLAASQSLSASNPKIEGKAGTLLALTLAYFSLLTRSFRATKGSVIERVDQALQATAEGNGTDKTPPTVHKKPINITLFLFIVASVLAVALISRVVY</sequence>
<dbReference type="RefSeq" id="WP_117330294.1">
    <property type="nucleotide sequence ID" value="NZ_QUWK01000006.1"/>
</dbReference>
<accession>A0A372MGX0</accession>
<feature type="transmembrane region" description="Helical" evidence="1">
    <location>
        <begin position="71"/>
        <end position="90"/>
    </location>
</feature>
<evidence type="ECO:0000256" key="1">
    <source>
        <dbReference type="SAM" id="Phobius"/>
    </source>
</evidence>
<comment type="caution">
    <text evidence="2">The sequence shown here is derived from an EMBL/GenBank/DDBJ whole genome shotgun (WGS) entry which is preliminary data.</text>
</comment>
<proteinExistence type="predicted"/>
<dbReference type="EMBL" id="QUWK01000006">
    <property type="protein sequence ID" value="RFU95029.1"/>
    <property type="molecule type" value="Genomic_DNA"/>
</dbReference>
<reference evidence="3" key="1">
    <citation type="submission" date="2018-08" db="EMBL/GenBank/DDBJ databases">
        <authorList>
            <person name="Grouzdev D.S."/>
            <person name="Krutkina M.S."/>
        </authorList>
    </citation>
    <scope>NUCLEOTIDE SEQUENCE [LARGE SCALE GENOMIC DNA]</scope>
    <source>
        <strain evidence="3">4-11</strain>
    </source>
</reference>
<dbReference type="AlphaFoldDB" id="A0A372MGX0"/>
<feature type="transmembrane region" description="Helical" evidence="1">
    <location>
        <begin position="227"/>
        <end position="243"/>
    </location>
</feature>
<keyword evidence="1" id="KW-0812">Transmembrane</keyword>
<feature type="transmembrane region" description="Helical" evidence="1">
    <location>
        <begin position="249"/>
        <end position="267"/>
    </location>
</feature>
<gene>
    <name evidence="2" type="ORF">DYP60_07365</name>
</gene>